<dbReference type="InterPro" id="IPR029058">
    <property type="entry name" value="AB_hydrolase_fold"/>
</dbReference>
<dbReference type="Pfam" id="PF01738">
    <property type="entry name" value="DLH"/>
    <property type="match status" value="1"/>
</dbReference>
<name>A0ABR7M3T7_9BACT</name>
<dbReference type="PANTHER" id="PTHR46623:SF6">
    <property type="entry name" value="ALPHA_BETA-HYDROLASES SUPERFAMILY PROTEIN"/>
    <property type="match status" value="1"/>
</dbReference>
<dbReference type="Proteomes" id="UP000765802">
    <property type="component" value="Unassembled WGS sequence"/>
</dbReference>
<gene>
    <name evidence="2" type="ORF">BC349_01805</name>
</gene>
<dbReference type="GO" id="GO:0016787">
    <property type="term" value="F:hydrolase activity"/>
    <property type="evidence" value="ECO:0007669"/>
    <property type="project" value="UniProtKB-KW"/>
</dbReference>
<dbReference type="InterPro" id="IPR002925">
    <property type="entry name" value="Dienelactn_hydro"/>
</dbReference>
<protein>
    <submittedName>
        <fullName evidence="2">Dienelactone hydrolase</fullName>
    </submittedName>
</protein>
<keyword evidence="2" id="KW-0378">Hydrolase</keyword>
<dbReference type="PANTHER" id="PTHR46623">
    <property type="entry name" value="CARBOXYMETHYLENEBUTENOLIDASE-RELATED"/>
    <property type="match status" value="1"/>
</dbReference>
<dbReference type="EMBL" id="MBUA01000001">
    <property type="protein sequence ID" value="MBC6489688.1"/>
    <property type="molecule type" value="Genomic_DNA"/>
</dbReference>
<keyword evidence="3" id="KW-1185">Reference proteome</keyword>
<dbReference type="InterPro" id="IPR051049">
    <property type="entry name" value="Dienelactone_hydrolase-like"/>
</dbReference>
<proteinExistence type="predicted"/>
<comment type="caution">
    <text evidence="2">The sequence shown here is derived from an EMBL/GenBank/DDBJ whole genome shotgun (WGS) entry which is preliminary data.</text>
</comment>
<evidence type="ECO:0000313" key="2">
    <source>
        <dbReference type="EMBL" id="MBC6489688.1"/>
    </source>
</evidence>
<reference evidence="2 3" key="1">
    <citation type="submission" date="2016-07" db="EMBL/GenBank/DDBJ databases">
        <title>Genome analysis of Flavihumibacter stibioxidans YS-17.</title>
        <authorList>
            <person name="Shi K."/>
            <person name="Han Y."/>
            <person name="Wang G."/>
        </authorList>
    </citation>
    <scope>NUCLEOTIDE SEQUENCE [LARGE SCALE GENOMIC DNA]</scope>
    <source>
        <strain evidence="2 3">YS-17</strain>
    </source>
</reference>
<evidence type="ECO:0000313" key="3">
    <source>
        <dbReference type="Proteomes" id="UP000765802"/>
    </source>
</evidence>
<evidence type="ECO:0000259" key="1">
    <source>
        <dbReference type="Pfam" id="PF01738"/>
    </source>
</evidence>
<sequence length="291" mass="32121">MFKLIITGFGLLLTTLGLIKPSPTAHLKNAVYCHPDAAINGPATGMEAFANDPAFQALHPSPLLINYKGNGDMISFPTPDGNNASGYLVKAKKKSDKWLFVYQEWWGLNDHIKKMADVFYTDLGGDVNVLALDMYDGKSTSDPKEAGQIMQGRDQNRLQNIVKGAYQHAGKKAKVANVGWCFGGGWSLRSALIGGRNNVGSVIYYGMPVRDVEQLKTLNSDVLGLFATEQYISKEIIEDFAAKMKEANKKLEYKIFDAVHGFSNPSNPKYDEEKSKEAYGMALAYLKQKFS</sequence>
<accession>A0ABR7M3T7</accession>
<dbReference type="SUPFAM" id="SSF53474">
    <property type="entry name" value="alpha/beta-Hydrolases"/>
    <property type="match status" value="1"/>
</dbReference>
<feature type="domain" description="Dienelactone hydrolase" evidence="1">
    <location>
        <begin position="86"/>
        <end position="288"/>
    </location>
</feature>
<dbReference type="Gene3D" id="3.40.50.1820">
    <property type="entry name" value="alpha/beta hydrolase"/>
    <property type="match status" value="1"/>
</dbReference>
<dbReference type="RefSeq" id="WP_187255043.1">
    <property type="nucleotide sequence ID" value="NZ_JBHULF010000006.1"/>
</dbReference>
<organism evidence="2 3">
    <name type="scientific">Flavihumibacter stibioxidans</name>
    <dbReference type="NCBI Taxonomy" id="1834163"/>
    <lineage>
        <taxon>Bacteria</taxon>
        <taxon>Pseudomonadati</taxon>
        <taxon>Bacteroidota</taxon>
        <taxon>Chitinophagia</taxon>
        <taxon>Chitinophagales</taxon>
        <taxon>Chitinophagaceae</taxon>
        <taxon>Flavihumibacter</taxon>
    </lineage>
</organism>